<keyword evidence="13" id="KW-1185">Reference proteome</keyword>
<sequence>MFVHLHVHSEYSLLDGSCRIKDLIAKTKELNMKAIAITDHGVMYGVIDFYKEAVAQGIKPIIGCEIYVAPRSMQDREYGIDNENYHLVLLAKDMTGYKNLMKIVTVASIEGFYYKPRVDREFLKEHSEGLIALSACLAGEVPSYILRGEYEKAKEAALFYDSIFGRGNFYLELQDHGILEQQKVNKELIRLSKETGIPLVATNDVHYLEKKDAKAHEVLLCIQTGKTIDDEDRMSFPTDEFYLKSPEEMENLFSCCKEAIENTEKIADMCNVEFEFNKTKLPKYDLPEGVDSYEYLRNLCYEGLYKRYKNPSKEVIERLDYELSVIKQMGYVDYFLIVWDFIKFAKDNRIMTGPGRGSAAGSLVAYTLGITNIDPIKYNLLFERFLNPERVSMPDIDSDFCYERRQEVIDYVVKKYGKDNVAQIITFGTMAARAVIRDVGRALNYPYAEVDVIAKMIPFELGMTIDKALSLNPELKARYENEEKVKQLIDISRSLEGLPRHASTHAAGVVISKEPLVNYVPLQKNEDSIVTQFPMTTLEELGLLKMDFLGLRTLTVIRDTIEMVKKNKGVIIDFDSMEYDDPKVYELISKGETEGVFQLESPGMKQFMTELKPKNLEDIIAGISLYRPGPMDQIPRYLANRNHPESIVYDHPLLKPILDVTYGCMVYQEQVMQIVRDVAGYSLGRSDLVRRAMAKKKMDVMEQERKNFIYGIVDEEGNVIVPGALRNGLDEATANKLFDEMLDFANYAFNKSHAAAYAVIAYQTAYLKRYYPVEFMAALLNSFVDNLDKIAFYVQVCKKMGIKVLPPDINESDSYFTVVEDKIRFGLSAVKNVGLNMTMEIVSERERNGKFKSVVDFFERMQDSQLNKKAVESLIKAGAFSSFGVRRSQLLSVYDKLMENIKKNRNNNLNGQISLFGEVEQSHGVEFEFPDLEEFPKNRLLSMEKETLGLYISGHPLEEYMEDIPKITNATTLDFKVSEEEMFQPKLQDNQEVVIAGVIATKKIKFTKNNNMMAFVTIEDLYGTVEVIVFPTVYEKYSSIIKEDNPVVVRGKVSLKEEEEPKILCDEIKLLSQAIVKKLYLNLQDSTKIEIVKQILRKNPGNMPVVLKLNSKKLLAANRDLWVNGSKELIKQLYVVLGEENVKVI</sequence>
<protein>
    <recommendedName>
        <fullName evidence="4">DNA polymerase III subunit alpha</fullName>
        <ecNumber evidence="3">2.7.7.7</ecNumber>
    </recommendedName>
</protein>
<evidence type="ECO:0000256" key="1">
    <source>
        <dbReference type="ARBA" id="ARBA00004496"/>
    </source>
</evidence>
<dbReference type="EMBL" id="AMYG01000039">
    <property type="protein sequence ID" value="EMT38738.1"/>
    <property type="molecule type" value="Genomic_DNA"/>
</dbReference>
<comment type="caution">
    <text evidence="12">The sequence shown here is derived from an EMBL/GenBank/DDBJ whole genome shotgun (WGS) entry which is preliminary data.</text>
</comment>
<dbReference type="InterPro" id="IPR016195">
    <property type="entry name" value="Pol/histidinol_Pase-like"/>
</dbReference>
<dbReference type="NCBIfam" id="TIGR00594">
    <property type="entry name" value="polc"/>
    <property type="match status" value="1"/>
</dbReference>
<dbReference type="InterPro" id="IPR041931">
    <property type="entry name" value="DNA_pol3_alpha_thumb_dom"/>
</dbReference>
<comment type="function">
    <text evidence="9">DNA polymerase III is a complex, multichain enzyme responsible for most of the replicative synthesis in bacteria. This DNA polymerase also exhibits 3' to 5' exonuclease activity. The alpha chain is the DNA polymerase.</text>
</comment>
<dbReference type="Pfam" id="PF17657">
    <property type="entry name" value="DNA_pol3_finger"/>
    <property type="match status" value="1"/>
</dbReference>
<dbReference type="GO" id="GO:0003676">
    <property type="term" value="F:nucleic acid binding"/>
    <property type="evidence" value="ECO:0007669"/>
    <property type="project" value="InterPro"/>
</dbReference>
<dbReference type="Gene3D" id="2.40.50.140">
    <property type="entry name" value="Nucleic acid-binding proteins"/>
    <property type="match status" value="1"/>
</dbReference>
<dbReference type="Gene3D" id="1.10.10.1600">
    <property type="entry name" value="Bacterial DNA polymerase III alpha subunit, thumb domain"/>
    <property type="match status" value="1"/>
</dbReference>
<dbReference type="InterPro" id="IPR004013">
    <property type="entry name" value="PHP_dom"/>
</dbReference>
<evidence type="ECO:0000256" key="3">
    <source>
        <dbReference type="ARBA" id="ARBA00012417"/>
    </source>
</evidence>
<comment type="similarity">
    <text evidence="2">Belongs to the DNA polymerase type-C family. DnaE subfamily.</text>
</comment>
<evidence type="ECO:0000256" key="5">
    <source>
        <dbReference type="ARBA" id="ARBA00022679"/>
    </source>
</evidence>
<dbReference type="PANTHER" id="PTHR32294:SF0">
    <property type="entry name" value="DNA POLYMERASE III SUBUNIT ALPHA"/>
    <property type="match status" value="1"/>
</dbReference>
<reference evidence="12 13" key="1">
    <citation type="journal article" date="2013" name="PLoS ONE">
        <title>Genomic Evaluation of Thermoanaerobacter spp. for the Construction of Designer Co-Cultures to Improve Lignocellulosic Biofuel Production.</title>
        <authorList>
            <person name="Verbeke T.J."/>
            <person name="Zhang X."/>
            <person name="Henrissat B."/>
            <person name="Spicer V."/>
            <person name="Rydzak T."/>
            <person name="Krokhin O.V."/>
            <person name="Fristensky B."/>
            <person name="Levin D.B."/>
            <person name="Sparling R."/>
        </authorList>
    </citation>
    <scope>NUCLEOTIDE SEQUENCE [LARGE SCALE GENOMIC DNA]</scope>
    <source>
        <strain evidence="12 13">WC1</strain>
    </source>
</reference>
<evidence type="ECO:0000256" key="6">
    <source>
        <dbReference type="ARBA" id="ARBA00022695"/>
    </source>
</evidence>
<dbReference type="Gene3D" id="3.20.20.140">
    <property type="entry name" value="Metal-dependent hydrolases"/>
    <property type="match status" value="1"/>
</dbReference>
<dbReference type="RefSeq" id="WP_004401580.1">
    <property type="nucleotide sequence ID" value="NZ_KB731290.1"/>
</dbReference>
<organism evidence="12 13">
    <name type="scientific">Thermoanaerobacter thermohydrosulfuricus WC1</name>
    <dbReference type="NCBI Taxonomy" id="1198630"/>
    <lineage>
        <taxon>Bacteria</taxon>
        <taxon>Bacillati</taxon>
        <taxon>Bacillota</taxon>
        <taxon>Clostridia</taxon>
        <taxon>Thermoanaerobacterales</taxon>
        <taxon>Thermoanaerobacteraceae</taxon>
        <taxon>Thermoanaerobacter</taxon>
    </lineage>
</organism>
<dbReference type="SMART" id="SM00481">
    <property type="entry name" value="POLIIIAc"/>
    <property type="match status" value="1"/>
</dbReference>
<dbReference type="InterPro" id="IPR004805">
    <property type="entry name" value="DnaE2/DnaE/PolC"/>
</dbReference>
<dbReference type="GO" id="GO:0005737">
    <property type="term" value="C:cytoplasm"/>
    <property type="evidence" value="ECO:0007669"/>
    <property type="project" value="UniProtKB-SubCell"/>
</dbReference>
<accession>M8CWK8</accession>
<dbReference type="InterPro" id="IPR003141">
    <property type="entry name" value="Pol/His_phosphatase_N"/>
</dbReference>
<comment type="catalytic activity">
    <reaction evidence="10">
        <text>DNA(n) + a 2'-deoxyribonucleoside 5'-triphosphate = DNA(n+1) + diphosphate</text>
        <dbReference type="Rhea" id="RHEA:22508"/>
        <dbReference type="Rhea" id="RHEA-COMP:17339"/>
        <dbReference type="Rhea" id="RHEA-COMP:17340"/>
        <dbReference type="ChEBI" id="CHEBI:33019"/>
        <dbReference type="ChEBI" id="CHEBI:61560"/>
        <dbReference type="ChEBI" id="CHEBI:173112"/>
        <dbReference type="EC" id="2.7.7.7"/>
    </reaction>
</comment>
<evidence type="ECO:0000256" key="2">
    <source>
        <dbReference type="ARBA" id="ARBA00009496"/>
    </source>
</evidence>
<dbReference type="Gene3D" id="1.10.150.870">
    <property type="match status" value="1"/>
</dbReference>
<evidence type="ECO:0000256" key="4">
    <source>
        <dbReference type="ARBA" id="ARBA00019114"/>
    </source>
</evidence>
<evidence type="ECO:0000313" key="13">
    <source>
        <dbReference type="Proteomes" id="UP000013242"/>
    </source>
</evidence>
<dbReference type="InterPro" id="IPR004365">
    <property type="entry name" value="NA-bd_OB_tRNA"/>
</dbReference>
<evidence type="ECO:0000256" key="7">
    <source>
        <dbReference type="ARBA" id="ARBA00022705"/>
    </source>
</evidence>
<dbReference type="EC" id="2.7.7.7" evidence="3"/>
<dbReference type="SUPFAM" id="SSF89550">
    <property type="entry name" value="PHP domain-like"/>
    <property type="match status" value="1"/>
</dbReference>
<dbReference type="PANTHER" id="PTHR32294">
    <property type="entry name" value="DNA POLYMERASE III SUBUNIT ALPHA"/>
    <property type="match status" value="1"/>
</dbReference>
<dbReference type="InterPro" id="IPR029460">
    <property type="entry name" value="DNAPol_HHH"/>
</dbReference>
<dbReference type="NCBIfam" id="NF005298">
    <property type="entry name" value="PRK06826.1"/>
    <property type="match status" value="1"/>
</dbReference>
<evidence type="ECO:0000313" key="12">
    <source>
        <dbReference type="EMBL" id="EMT38738.1"/>
    </source>
</evidence>
<dbReference type="InterPro" id="IPR040982">
    <property type="entry name" value="DNA_pol3_finger"/>
</dbReference>
<dbReference type="HOGENOM" id="CLU_001600_0_0_9"/>
<keyword evidence="5 12" id="KW-0808">Transferase</keyword>
<dbReference type="CDD" id="cd04485">
    <property type="entry name" value="DnaE_OBF"/>
    <property type="match status" value="1"/>
</dbReference>
<dbReference type="Pfam" id="PF14579">
    <property type="entry name" value="HHH_6"/>
    <property type="match status" value="1"/>
</dbReference>
<name>M8CWK8_THETY</name>
<dbReference type="PATRIC" id="fig|1198630.3.peg.1729"/>
<comment type="subcellular location">
    <subcellularLocation>
        <location evidence="1">Cytoplasm</location>
    </subcellularLocation>
</comment>
<proteinExistence type="inferred from homology"/>
<dbReference type="CDD" id="cd12113">
    <property type="entry name" value="PHP_PolIIIA_DnaE3"/>
    <property type="match status" value="1"/>
</dbReference>
<dbReference type="GO" id="GO:0006260">
    <property type="term" value="P:DNA replication"/>
    <property type="evidence" value="ECO:0007669"/>
    <property type="project" value="UniProtKB-KW"/>
</dbReference>
<dbReference type="GO" id="GO:0003887">
    <property type="term" value="F:DNA-directed DNA polymerase activity"/>
    <property type="evidence" value="ECO:0007669"/>
    <property type="project" value="UniProtKB-KW"/>
</dbReference>
<dbReference type="GO" id="GO:0008408">
    <property type="term" value="F:3'-5' exonuclease activity"/>
    <property type="evidence" value="ECO:0007669"/>
    <property type="project" value="InterPro"/>
</dbReference>
<keyword evidence="7" id="KW-0235">DNA replication</keyword>
<evidence type="ECO:0000256" key="9">
    <source>
        <dbReference type="ARBA" id="ARBA00025611"/>
    </source>
</evidence>
<dbReference type="AlphaFoldDB" id="M8CWK8"/>
<feature type="domain" description="Polymerase/histidinol phosphatase N-terminal" evidence="11">
    <location>
        <begin position="3"/>
        <end position="70"/>
    </location>
</feature>
<evidence type="ECO:0000256" key="10">
    <source>
        <dbReference type="ARBA" id="ARBA00049244"/>
    </source>
</evidence>
<keyword evidence="8 12" id="KW-0239">DNA-directed DNA polymerase</keyword>
<dbReference type="Pfam" id="PF02811">
    <property type="entry name" value="PHP"/>
    <property type="match status" value="1"/>
</dbReference>
<dbReference type="NCBIfam" id="NF004226">
    <property type="entry name" value="PRK05673.1"/>
    <property type="match status" value="1"/>
</dbReference>
<dbReference type="InterPro" id="IPR012340">
    <property type="entry name" value="NA-bd_OB-fold"/>
</dbReference>
<evidence type="ECO:0000259" key="11">
    <source>
        <dbReference type="SMART" id="SM00481"/>
    </source>
</evidence>
<evidence type="ECO:0000256" key="8">
    <source>
        <dbReference type="ARBA" id="ARBA00022932"/>
    </source>
</evidence>
<dbReference type="InterPro" id="IPR011708">
    <property type="entry name" value="DNA_pol3_alpha_NTPase_dom"/>
</dbReference>
<gene>
    <name evidence="12" type="ORF">TthWC1_1709</name>
</gene>
<keyword evidence="6 12" id="KW-0548">Nucleotidyltransferase</keyword>
<dbReference type="Proteomes" id="UP000013242">
    <property type="component" value="Unassembled WGS sequence"/>
</dbReference>
<dbReference type="Pfam" id="PF07733">
    <property type="entry name" value="DNA_pol3_alpha"/>
    <property type="match status" value="1"/>
</dbReference>
<dbReference type="Pfam" id="PF01336">
    <property type="entry name" value="tRNA_anti-codon"/>
    <property type="match status" value="1"/>
</dbReference>